<proteinExistence type="predicted"/>
<comment type="caution">
    <text evidence="1">The sequence shown here is derived from an EMBL/GenBank/DDBJ whole genome shotgun (WGS) entry which is preliminary data.</text>
</comment>
<dbReference type="AlphaFoldDB" id="A0A5D4TA02"/>
<gene>
    <name evidence="1" type="ORF">FZC75_11185</name>
</gene>
<evidence type="ECO:0000313" key="2">
    <source>
        <dbReference type="Proteomes" id="UP000324517"/>
    </source>
</evidence>
<sequence length="88" mass="10339">MKKNFMQIGIVLLLLLIAFFINPKELYYSFKTEEEIEIIRGIVEEKYKVKDIRHIGGNNFLVETNSDSLLIQSKKEGRASSYEIYVYD</sequence>
<dbReference type="Proteomes" id="UP000324517">
    <property type="component" value="Unassembled WGS sequence"/>
</dbReference>
<dbReference type="RefSeq" id="WP_148979377.1">
    <property type="nucleotide sequence ID" value="NZ_JBNILM010000007.1"/>
</dbReference>
<name>A0A5D4TA02_9BACI</name>
<accession>A0A5D4TA02</accession>
<reference evidence="1 2" key="1">
    <citation type="submission" date="2019-08" db="EMBL/GenBank/DDBJ databases">
        <title>Bacillus genomes from the desert of Cuatro Cienegas, Coahuila.</title>
        <authorList>
            <person name="Olmedo-Alvarez G."/>
        </authorList>
    </citation>
    <scope>NUCLEOTIDE SEQUENCE [LARGE SCALE GENOMIC DNA]</scope>
    <source>
        <strain evidence="1 2">CH98b_3T</strain>
    </source>
</reference>
<organism evidence="1 2">
    <name type="scientific">Sutcliffiella horikoshii</name>
    <dbReference type="NCBI Taxonomy" id="79883"/>
    <lineage>
        <taxon>Bacteria</taxon>
        <taxon>Bacillati</taxon>
        <taxon>Bacillota</taxon>
        <taxon>Bacilli</taxon>
        <taxon>Bacillales</taxon>
        <taxon>Bacillaceae</taxon>
        <taxon>Sutcliffiella</taxon>
    </lineage>
</organism>
<evidence type="ECO:0000313" key="1">
    <source>
        <dbReference type="EMBL" id="TYS71721.1"/>
    </source>
</evidence>
<protein>
    <submittedName>
        <fullName evidence="1">Uncharacterized protein</fullName>
    </submittedName>
</protein>
<dbReference type="OrthoDB" id="2905380at2"/>
<dbReference type="EMBL" id="VTET01000005">
    <property type="protein sequence ID" value="TYS71721.1"/>
    <property type="molecule type" value="Genomic_DNA"/>
</dbReference>